<dbReference type="EMBL" id="JAGINU010000001">
    <property type="protein sequence ID" value="MBP2370663.1"/>
    <property type="molecule type" value="Genomic_DNA"/>
</dbReference>
<keyword evidence="4" id="KW-0808">Transferase</keyword>
<evidence type="ECO:0000256" key="23">
    <source>
        <dbReference type="SAM" id="MobiDB-lite"/>
    </source>
</evidence>
<protein>
    <recommendedName>
        <fullName evidence="2">DNA ligase (ATP)</fullName>
        <ecNumber evidence="2">6.5.1.1</ecNumber>
    </recommendedName>
    <alternativeName>
        <fullName evidence="19">NHEJ DNA polymerase</fullName>
    </alternativeName>
</protein>
<dbReference type="PROSITE" id="PS50160">
    <property type="entry name" value="DNA_LIGASE_A3"/>
    <property type="match status" value="1"/>
</dbReference>
<comment type="similarity">
    <text evidence="22">In the N-terminal section; belongs to the LigD polymerase family.</text>
</comment>
<evidence type="ECO:0000256" key="22">
    <source>
        <dbReference type="ARBA" id="ARBA00049990"/>
    </source>
</evidence>
<evidence type="ECO:0000259" key="24">
    <source>
        <dbReference type="PROSITE" id="PS50160"/>
    </source>
</evidence>
<dbReference type="InterPro" id="IPR016059">
    <property type="entry name" value="DNA_ligase_ATP-dep_CS"/>
</dbReference>
<keyword evidence="10" id="KW-0378">Hydrolase</keyword>
<evidence type="ECO:0000256" key="2">
    <source>
        <dbReference type="ARBA" id="ARBA00012727"/>
    </source>
</evidence>
<comment type="similarity">
    <text evidence="21">In the C-terminal section; belongs to the ATP-dependent DNA ligase family.</text>
</comment>
<keyword evidence="11" id="KW-0269">Exonuclease</keyword>
<feature type="compositionally biased region" description="Low complexity" evidence="23">
    <location>
        <begin position="326"/>
        <end position="347"/>
    </location>
</feature>
<evidence type="ECO:0000313" key="25">
    <source>
        <dbReference type="EMBL" id="MBP2370663.1"/>
    </source>
</evidence>
<keyword evidence="18" id="KW-0511">Multifunctional enzyme</keyword>
<feature type="domain" description="ATP-dependent DNA ligase family profile" evidence="24">
    <location>
        <begin position="112"/>
        <end position="233"/>
    </location>
</feature>
<evidence type="ECO:0000256" key="20">
    <source>
        <dbReference type="ARBA" id="ARBA00034003"/>
    </source>
</evidence>
<dbReference type="InterPro" id="IPR014145">
    <property type="entry name" value="LigD_pol_dom"/>
</dbReference>
<accession>A0ABS4W374</accession>
<evidence type="ECO:0000256" key="21">
    <source>
        <dbReference type="ARBA" id="ARBA00049981"/>
    </source>
</evidence>
<dbReference type="Pfam" id="PF04679">
    <property type="entry name" value="DNA_ligase_A_C"/>
    <property type="match status" value="1"/>
</dbReference>
<dbReference type="Gene3D" id="3.30.1490.70">
    <property type="match status" value="1"/>
</dbReference>
<keyword evidence="26" id="KW-1185">Reference proteome</keyword>
<keyword evidence="12" id="KW-0067">ATP-binding</keyword>
<keyword evidence="9" id="KW-0227">DNA damage</keyword>
<dbReference type="InterPro" id="IPR052171">
    <property type="entry name" value="NHEJ_LigD"/>
</dbReference>
<dbReference type="Gene3D" id="3.30.470.30">
    <property type="entry name" value="DNA ligase/mRNA capping enzyme"/>
    <property type="match status" value="1"/>
</dbReference>
<evidence type="ECO:0000256" key="11">
    <source>
        <dbReference type="ARBA" id="ARBA00022839"/>
    </source>
</evidence>
<evidence type="ECO:0000256" key="9">
    <source>
        <dbReference type="ARBA" id="ARBA00022763"/>
    </source>
</evidence>
<dbReference type="RefSeq" id="WP_245351050.1">
    <property type="nucleotide sequence ID" value="NZ_JAGINU010000001.1"/>
</dbReference>
<evidence type="ECO:0000256" key="16">
    <source>
        <dbReference type="ARBA" id="ARBA00023204"/>
    </source>
</evidence>
<comment type="catalytic activity">
    <reaction evidence="20">
        <text>ATP + (deoxyribonucleotide)n-3'-hydroxyl + 5'-phospho-(deoxyribonucleotide)m = (deoxyribonucleotide)n+m + AMP + diphosphate.</text>
        <dbReference type="EC" id="6.5.1.1"/>
    </reaction>
</comment>
<keyword evidence="6" id="KW-0540">Nuclease</keyword>
<evidence type="ECO:0000256" key="19">
    <source>
        <dbReference type="ARBA" id="ARBA00029943"/>
    </source>
</evidence>
<dbReference type="InterPro" id="IPR014146">
    <property type="entry name" value="LigD_ligase_dom"/>
</dbReference>
<dbReference type="CDD" id="cd07971">
    <property type="entry name" value="OBF_DNA_ligase_LigD"/>
    <property type="match status" value="1"/>
</dbReference>
<keyword evidence="8" id="KW-0547">Nucleotide-binding</keyword>
<name>A0ABS4W374_9PSEU</name>
<dbReference type="Gene3D" id="3.90.920.10">
    <property type="entry name" value="DNA primase, PRIM domain"/>
    <property type="match status" value="1"/>
</dbReference>
<gene>
    <name evidence="25" type="ORF">JOF36_006359</name>
</gene>
<evidence type="ECO:0000256" key="12">
    <source>
        <dbReference type="ARBA" id="ARBA00022840"/>
    </source>
</evidence>
<dbReference type="InterPro" id="IPR012340">
    <property type="entry name" value="NA-bd_OB-fold"/>
</dbReference>
<evidence type="ECO:0000256" key="10">
    <source>
        <dbReference type="ARBA" id="ARBA00022801"/>
    </source>
</evidence>
<keyword evidence="5" id="KW-0548">Nucleotidyltransferase</keyword>
<dbReference type="PROSITE" id="PS00697">
    <property type="entry name" value="DNA_LIGASE_A1"/>
    <property type="match status" value="1"/>
</dbReference>
<dbReference type="InterPro" id="IPR012310">
    <property type="entry name" value="DNA_ligase_ATP-dep_cent"/>
</dbReference>
<keyword evidence="17" id="KW-0464">Manganese</keyword>
<keyword evidence="14" id="KW-0238">DNA-binding</keyword>
<organism evidence="25 26">
    <name type="scientific">Pseudonocardia parietis</name>
    <dbReference type="NCBI Taxonomy" id="570936"/>
    <lineage>
        <taxon>Bacteria</taxon>
        <taxon>Bacillati</taxon>
        <taxon>Actinomycetota</taxon>
        <taxon>Actinomycetes</taxon>
        <taxon>Pseudonocardiales</taxon>
        <taxon>Pseudonocardiaceae</taxon>
        <taxon>Pseudonocardia</taxon>
    </lineage>
</organism>
<dbReference type="Gene3D" id="2.40.50.140">
    <property type="entry name" value="Nucleic acid-binding proteins"/>
    <property type="match status" value="1"/>
</dbReference>
<dbReference type="Pfam" id="PF13298">
    <property type="entry name" value="LigD_N"/>
    <property type="match status" value="1"/>
</dbReference>
<dbReference type="NCBIfam" id="TIGR02779">
    <property type="entry name" value="NHEJ_ligase_lig"/>
    <property type="match status" value="1"/>
</dbReference>
<reference evidence="25 26" key="1">
    <citation type="submission" date="2021-03" db="EMBL/GenBank/DDBJ databases">
        <title>Sequencing the genomes of 1000 actinobacteria strains.</title>
        <authorList>
            <person name="Klenk H.-P."/>
        </authorList>
    </citation>
    <scope>NUCLEOTIDE SEQUENCE [LARGE SCALE GENOMIC DNA]</scope>
    <source>
        <strain evidence="25 26">DSM 45256</strain>
    </source>
</reference>
<evidence type="ECO:0000313" key="26">
    <source>
        <dbReference type="Proteomes" id="UP001519295"/>
    </source>
</evidence>
<evidence type="ECO:0000256" key="15">
    <source>
        <dbReference type="ARBA" id="ARBA00023172"/>
    </source>
</evidence>
<comment type="caution">
    <text evidence="25">The sequence shown here is derived from an EMBL/GenBank/DDBJ whole genome shotgun (WGS) entry which is preliminary data.</text>
</comment>
<evidence type="ECO:0000256" key="6">
    <source>
        <dbReference type="ARBA" id="ARBA00022722"/>
    </source>
</evidence>
<keyword evidence="13" id="KW-0239">DNA-directed DNA polymerase</keyword>
<evidence type="ECO:0000256" key="3">
    <source>
        <dbReference type="ARBA" id="ARBA00022598"/>
    </source>
</evidence>
<dbReference type="Proteomes" id="UP001519295">
    <property type="component" value="Unassembled WGS sequence"/>
</dbReference>
<comment type="cofactor">
    <cofactor evidence="1">
        <name>Mn(2+)</name>
        <dbReference type="ChEBI" id="CHEBI:29035"/>
    </cofactor>
</comment>
<dbReference type="EC" id="6.5.1.1" evidence="2"/>
<dbReference type="PANTHER" id="PTHR42705">
    <property type="entry name" value="BIFUNCTIONAL NON-HOMOLOGOUS END JOINING PROTEIN LIGD"/>
    <property type="match status" value="1"/>
</dbReference>
<dbReference type="SUPFAM" id="SSF56091">
    <property type="entry name" value="DNA ligase/mRNA capping enzyme, catalytic domain"/>
    <property type="match status" value="1"/>
</dbReference>
<evidence type="ECO:0000256" key="8">
    <source>
        <dbReference type="ARBA" id="ARBA00022741"/>
    </source>
</evidence>
<keyword evidence="3" id="KW-0436">Ligase</keyword>
<dbReference type="InterPro" id="IPR014144">
    <property type="entry name" value="LigD_PE_domain"/>
</dbReference>
<dbReference type="CDD" id="cd07906">
    <property type="entry name" value="Adenylation_DNA_ligase_LigD_LigC"/>
    <property type="match status" value="1"/>
</dbReference>
<dbReference type="InterPro" id="IPR012309">
    <property type="entry name" value="DNA_ligase_ATP-dep_C"/>
</dbReference>
<dbReference type="PANTHER" id="PTHR42705:SF2">
    <property type="entry name" value="BIFUNCTIONAL NON-HOMOLOGOUS END JOINING PROTEIN LIGD"/>
    <property type="match status" value="1"/>
</dbReference>
<dbReference type="NCBIfam" id="TIGR02777">
    <property type="entry name" value="LigD_PE_dom"/>
    <property type="match status" value="1"/>
</dbReference>
<proteinExistence type="inferred from homology"/>
<evidence type="ECO:0000256" key="5">
    <source>
        <dbReference type="ARBA" id="ARBA00022695"/>
    </source>
</evidence>
<keyword evidence="7" id="KW-0479">Metal-binding</keyword>
<evidence type="ECO:0000256" key="4">
    <source>
        <dbReference type="ARBA" id="ARBA00022679"/>
    </source>
</evidence>
<evidence type="ECO:0000256" key="7">
    <source>
        <dbReference type="ARBA" id="ARBA00022723"/>
    </source>
</evidence>
<keyword evidence="15" id="KW-0233">DNA recombination</keyword>
<evidence type="ECO:0000256" key="13">
    <source>
        <dbReference type="ARBA" id="ARBA00022932"/>
    </source>
</evidence>
<feature type="region of interest" description="Disordered" evidence="23">
    <location>
        <begin position="326"/>
        <end position="350"/>
    </location>
</feature>
<evidence type="ECO:0000256" key="1">
    <source>
        <dbReference type="ARBA" id="ARBA00001936"/>
    </source>
</evidence>
<keyword evidence="16" id="KW-0234">DNA repair</keyword>
<dbReference type="SUPFAM" id="SSF50249">
    <property type="entry name" value="Nucleic acid-binding proteins"/>
    <property type="match status" value="1"/>
</dbReference>
<dbReference type="Pfam" id="PF21686">
    <property type="entry name" value="LigD_Prim-Pol"/>
    <property type="match status" value="1"/>
</dbReference>
<dbReference type="Pfam" id="PF01068">
    <property type="entry name" value="DNA_ligase_A_M"/>
    <property type="match status" value="1"/>
</dbReference>
<sequence>MADPGEGDLPAPLSPMLAVAGDPPTGAGWAFEFKWDGIRAVVAVAGDRVRITTRNGNDVTSAYPDLAEGVHADRPLLLDGEIIASDAAGRPDFGLLQQRMHVAAPGARLLAEVGVSYVVFDLLVDGDDRLVDEPYDARRERLSAVGADGWPRMSVPAAFTDVAGDQVLRAARENGLEGVVAKRRDAPYEPGRRSHAWTKTALLRTQEVLIGGWRPGNGRRSGSVGSLLLGAHDEQGRLRFLGHVGTGFTEAMLGDLLERLEPLRRRDSPFDETVPREHARRARWVDPRLVGEVEYRRLTTDGRLRHAAWRGLRPDREPPEVRLTAQAGDTATPAPAGDATAFGPAGDSAGPDERLAPYLAKRDLDVTPEPGGGEPGTGPPIFVVQRHRASRLHYDLRLEVGGALASWAVPRGPTLDPDVRRMAVQVEDHPIDYAGFEGVIPAGQYGGGSVVVWDRGTWTPADGTDPEAALERGELHFDLHGDKLAGRFALVRRGRSGSGEQKQWLLVHKHDEHAVVGWDAEDHRRSVLSGRTTDEVAAAPSAMWQGDAPARHAELPLGADAGSGTGPVTEDELAALDALGVKGTWRVGGHEVALTNLDKTLFPGTADAPPTTKRDLVRYHAMMAPHLLPYLAGRPVNLHRYPDGVDRPGFWQKEVPEHAPDWVRRWHNVDADPGETRCYAVLDHVAALVWAANYGAVELHPWTSRLPDVRQPTWALIDIDPGSRTGFDDVLVLARLYRTALQHLDLAAAPKVTGQRGIQIWVPIEPGYTFDDTRAWVERLSRAVGRTAPELVSWEWHTDRRKGLARLDYTQNAINKTLVAPFSPRPASHAPVSMPVTWDHLDDPDLRPDRWTVRTAAEHLAEAGDPLAPLIDLRQRLPTL</sequence>
<evidence type="ECO:0000256" key="17">
    <source>
        <dbReference type="ARBA" id="ARBA00023211"/>
    </source>
</evidence>
<evidence type="ECO:0000256" key="14">
    <source>
        <dbReference type="ARBA" id="ARBA00023125"/>
    </source>
</evidence>
<evidence type="ECO:0000256" key="18">
    <source>
        <dbReference type="ARBA" id="ARBA00023268"/>
    </source>
</evidence>